<evidence type="ECO:0000256" key="1">
    <source>
        <dbReference type="SAM" id="MobiDB-lite"/>
    </source>
</evidence>
<gene>
    <name evidence="2" type="ORF">Tci_590856</name>
</gene>
<proteinExistence type="predicted"/>
<reference evidence="2" key="1">
    <citation type="journal article" date="2019" name="Sci. Rep.">
        <title>Draft genome of Tanacetum cinerariifolium, the natural source of mosquito coil.</title>
        <authorList>
            <person name="Yamashiro T."/>
            <person name="Shiraishi A."/>
            <person name="Satake H."/>
            <person name="Nakayama K."/>
        </authorList>
    </citation>
    <scope>NUCLEOTIDE SEQUENCE</scope>
</reference>
<sequence>MANLSEDIQCAGSDTRPPMLDRFDFASWQQRIRLYCRGKDNGVKILKSIDEEPYHMGTVRETLAESTEGTPQYGPERPRVYSDLTSEEKDRYNADIQATNILLQGLPKDIYTLINHYTDAKDIWDNVKMLLEGSELTKEDQESQLYDDFEHFQQHKGESIRDYYVRFAKLINDMRNIKMTMSRLQLNSKYVNNMLPEWGRFVTAVKLNKGLRDSNYDQLYAYLKQHENHAKEDKMMMEHFSQPTVDPLTLLSNVSNPQHYSPSSPASSSTQVPQPLADSRGGSAAGYGGAHNRVGNVNQGQARPGQARTVKCYNYNGGQDNAFDDDVDEQHVQDLALNVDNVFQADDCDAFDSDVDEAPTAQTIFMVNLSSADPVTDEAGPSYDLDILSEYVKDNEVPVIHSDALSVPTDAFMMIYNDMCESYDQSVSNPSRNTVVKNSLTAELATYKEHIELYEQLAKFELTEQEQKINKQLRLVIYDRNFKEATLKRELHSIKLQLASTINHNKSMVEEVSFLKKDFKQKENKYLEDFLDMKSLKDKVKDKLIKQDQSLQTVYMLCRPRPHYNELNKVAIGYKNPLCLTRTKQIQPALYNGHEIIKDNHTPAIVHNAEDTLEIAEITRKKMNAKMNDPECVTHKVKIAPHDYLKENFLATFTPQKQLTPE</sequence>
<evidence type="ECO:0008006" key="3">
    <source>
        <dbReference type="Google" id="ProtNLM"/>
    </source>
</evidence>
<feature type="compositionally biased region" description="Low complexity" evidence="1">
    <location>
        <begin position="257"/>
        <end position="275"/>
    </location>
</feature>
<feature type="region of interest" description="Disordered" evidence="1">
    <location>
        <begin position="247"/>
        <end position="305"/>
    </location>
</feature>
<evidence type="ECO:0000313" key="2">
    <source>
        <dbReference type="EMBL" id="GFA18884.1"/>
    </source>
</evidence>
<dbReference type="EMBL" id="BKCJ010382756">
    <property type="protein sequence ID" value="GFA18884.1"/>
    <property type="molecule type" value="Genomic_DNA"/>
</dbReference>
<dbReference type="AlphaFoldDB" id="A0A699J828"/>
<dbReference type="PANTHER" id="PTHR34676">
    <property type="entry name" value="DUF4219 DOMAIN-CONTAINING PROTEIN-RELATED"/>
    <property type="match status" value="1"/>
</dbReference>
<comment type="caution">
    <text evidence="2">The sequence shown here is derived from an EMBL/GenBank/DDBJ whole genome shotgun (WGS) entry which is preliminary data.</text>
</comment>
<name>A0A699J828_TANCI</name>
<accession>A0A699J828</accession>
<dbReference type="Pfam" id="PF14223">
    <property type="entry name" value="Retrotran_gag_2"/>
    <property type="match status" value="1"/>
</dbReference>
<dbReference type="PANTHER" id="PTHR34676:SF28">
    <property type="entry name" value="ZINC FINGER, CCHC-TYPE, RIBONUCLEASE H-LIKE DOMAIN, GAG-PRE-INTEGRASE DOMAIN PROTEIN-RELATED"/>
    <property type="match status" value="1"/>
</dbReference>
<protein>
    <recommendedName>
        <fullName evidence="3">Integrase, catalytic region, zinc finger, CCHC-type, peptidase aspartic, catalytic</fullName>
    </recommendedName>
</protein>
<organism evidence="2">
    <name type="scientific">Tanacetum cinerariifolium</name>
    <name type="common">Dalmatian daisy</name>
    <name type="synonym">Chrysanthemum cinerariifolium</name>
    <dbReference type="NCBI Taxonomy" id="118510"/>
    <lineage>
        <taxon>Eukaryota</taxon>
        <taxon>Viridiplantae</taxon>
        <taxon>Streptophyta</taxon>
        <taxon>Embryophyta</taxon>
        <taxon>Tracheophyta</taxon>
        <taxon>Spermatophyta</taxon>
        <taxon>Magnoliopsida</taxon>
        <taxon>eudicotyledons</taxon>
        <taxon>Gunneridae</taxon>
        <taxon>Pentapetalae</taxon>
        <taxon>asterids</taxon>
        <taxon>campanulids</taxon>
        <taxon>Asterales</taxon>
        <taxon>Asteraceae</taxon>
        <taxon>Asteroideae</taxon>
        <taxon>Anthemideae</taxon>
        <taxon>Anthemidinae</taxon>
        <taxon>Tanacetum</taxon>
    </lineage>
</organism>